<dbReference type="GeneID" id="87870872"/>
<dbReference type="AlphaFoldDB" id="A0AAJ0I3X4"/>
<dbReference type="EMBL" id="JAULSX010000006">
    <property type="protein sequence ID" value="KAK3489109.1"/>
    <property type="molecule type" value="Genomic_DNA"/>
</dbReference>
<gene>
    <name evidence="1" type="ORF">B0T23DRAFT_193252</name>
</gene>
<dbReference type="RefSeq" id="XP_062690816.1">
    <property type="nucleotide sequence ID" value="XM_062833250.1"/>
</dbReference>
<evidence type="ECO:0000313" key="2">
    <source>
        <dbReference type="Proteomes" id="UP001285908"/>
    </source>
</evidence>
<evidence type="ECO:0000313" key="1">
    <source>
        <dbReference type="EMBL" id="KAK3489109.1"/>
    </source>
</evidence>
<reference evidence="1 2" key="1">
    <citation type="journal article" date="2023" name="Mol. Phylogenet. Evol.">
        <title>Genome-scale phylogeny and comparative genomics of the fungal order Sordariales.</title>
        <authorList>
            <person name="Hensen N."/>
            <person name="Bonometti L."/>
            <person name="Westerberg I."/>
            <person name="Brannstrom I.O."/>
            <person name="Guillou S."/>
            <person name="Cros-Aarteil S."/>
            <person name="Calhoun S."/>
            <person name="Haridas S."/>
            <person name="Kuo A."/>
            <person name="Mondo S."/>
            <person name="Pangilinan J."/>
            <person name="Riley R."/>
            <person name="LaButti K."/>
            <person name="Andreopoulos B."/>
            <person name="Lipzen A."/>
            <person name="Chen C."/>
            <person name="Yan M."/>
            <person name="Daum C."/>
            <person name="Ng V."/>
            <person name="Clum A."/>
            <person name="Steindorff A."/>
            <person name="Ohm R.A."/>
            <person name="Martin F."/>
            <person name="Silar P."/>
            <person name="Natvig D.O."/>
            <person name="Lalanne C."/>
            <person name="Gautier V."/>
            <person name="Ament-Velasquez S.L."/>
            <person name="Kruys A."/>
            <person name="Hutchinson M.I."/>
            <person name="Powell A.J."/>
            <person name="Barry K."/>
            <person name="Miller A.N."/>
            <person name="Grigoriev I.V."/>
            <person name="Debuchy R."/>
            <person name="Gladieux P."/>
            <person name="Hiltunen Thoren M."/>
            <person name="Johannesson H."/>
        </authorList>
    </citation>
    <scope>NUCLEOTIDE SEQUENCE [LARGE SCALE GENOMIC DNA]</scope>
    <source>
        <strain evidence="1 2">FGSC 10403</strain>
    </source>
</reference>
<sequence length="82" mass="9181">MRSPCRRVRRKAQDARFQCFLLFVVSSRAAEPFPNASHLSALTEVYIVPVSGVELWVARFCADACSAVLPHSHSFCWASPEI</sequence>
<comment type="caution">
    <text evidence="1">The sequence shown here is derived from an EMBL/GenBank/DDBJ whole genome shotgun (WGS) entry which is preliminary data.</text>
</comment>
<protein>
    <submittedName>
        <fullName evidence="1">Uncharacterized protein</fullName>
    </submittedName>
</protein>
<organism evidence="1 2">
    <name type="scientific">Neurospora hispaniola</name>
    <dbReference type="NCBI Taxonomy" id="588809"/>
    <lineage>
        <taxon>Eukaryota</taxon>
        <taxon>Fungi</taxon>
        <taxon>Dikarya</taxon>
        <taxon>Ascomycota</taxon>
        <taxon>Pezizomycotina</taxon>
        <taxon>Sordariomycetes</taxon>
        <taxon>Sordariomycetidae</taxon>
        <taxon>Sordariales</taxon>
        <taxon>Sordariaceae</taxon>
        <taxon>Neurospora</taxon>
    </lineage>
</organism>
<keyword evidence="2" id="KW-1185">Reference proteome</keyword>
<accession>A0AAJ0I3X4</accession>
<dbReference type="Proteomes" id="UP001285908">
    <property type="component" value="Unassembled WGS sequence"/>
</dbReference>
<name>A0AAJ0I3X4_9PEZI</name>
<proteinExistence type="predicted"/>